<sequence>MNSLPLLRRSGSIRHFTGLFLSLVLLVSLASCAKPKKNGGVSAPEEESLTTSPLPSRGDFNPETDVNYAPLRAETVYFSFDSSAIPSGERGKLEKAAQWMAENPDRLLLLAGHCDERGTEEYNRGLGERRALAVREYLIGLGISPQRLHTISYGKDRPVARGHSEADYIRNRRVELGVIEK</sequence>
<dbReference type="HAMAP" id="MF_02204">
    <property type="entry name" value="Pal"/>
    <property type="match status" value="1"/>
</dbReference>
<dbReference type="CDD" id="cd07185">
    <property type="entry name" value="OmpA_C-like"/>
    <property type="match status" value="1"/>
</dbReference>
<keyword evidence="3 8" id="KW-0472">Membrane</keyword>
<evidence type="ECO:0000256" key="9">
    <source>
        <dbReference type="SAM" id="MobiDB-lite"/>
    </source>
</evidence>
<dbReference type="PANTHER" id="PTHR30329:SF21">
    <property type="entry name" value="LIPOPROTEIN YIAD-RELATED"/>
    <property type="match status" value="1"/>
</dbReference>
<dbReference type="InterPro" id="IPR006664">
    <property type="entry name" value="OMP_bac"/>
</dbReference>
<comment type="subcellular location">
    <subcellularLocation>
        <location evidence="1">Cell outer membrane</location>
    </subcellularLocation>
</comment>
<keyword evidence="5" id="KW-0998">Cell outer membrane</keyword>
<dbReference type="InterPro" id="IPR036737">
    <property type="entry name" value="OmpA-like_sf"/>
</dbReference>
<dbReference type="RefSeq" id="WP_142660885.1">
    <property type="nucleotide sequence ID" value="NZ_CABFVA020000116.1"/>
</dbReference>
<accession>A0A5E6MFJ8</accession>
<dbReference type="InterPro" id="IPR006665">
    <property type="entry name" value="OmpA-like"/>
</dbReference>
<evidence type="ECO:0000256" key="8">
    <source>
        <dbReference type="PROSITE-ProRule" id="PRU00473"/>
    </source>
</evidence>
<dbReference type="PRINTS" id="PR01021">
    <property type="entry name" value="OMPADOMAIN"/>
</dbReference>
<keyword evidence="6 11" id="KW-0449">Lipoprotein</keyword>
<dbReference type="InterPro" id="IPR039001">
    <property type="entry name" value="Pal"/>
</dbReference>
<evidence type="ECO:0000259" key="10">
    <source>
        <dbReference type="PROSITE" id="PS51123"/>
    </source>
</evidence>
<dbReference type="OrthoDB" id="9809164at2"/>
<keyword evidence="4" id="KW-0564">Palmitate</keyword>
<gene>
    <name evidence="7" type="primary">pal</name>
    <name evidence="11" type="ORF">MAMT_02051</name>
</gene>
<dbReference type="Gene3D" id="3.30.1330.60">
    <property type="entry name" value="OmpA-like domain"/>
    <property type="match status" value="1"/>
</dbReference>
<evidence type="ECO:0000313" key="12">
    <source>
        <dbReference type="Proteomes" id="UP000334923"/>
    </source>
</evidence>
<keyword evidence="2" id="KW-0732">Signal</keyword>
<evidence type="ECO:0000256" key="1">
    <source>
        <dbReference type="ARBA" id="ARBA00004442"/>
    </source>
</evidence>
<feature type="domain" description="OmpA-like" evidence="10">
    <location>
        <begin position="65"/>
        <end position="181"/>
    </location>
</feature>
<comment type="similarity">
    <text evidence="7">Belongs to the Pal lipoprotein family.</text>
</comment>
<evidence type="ECO:0000256" key="4">
    <source>
        <dbReference type="ARBA" id="ARBA00023139"/>
    </source>
</evidence>
<organism evidence="11 12">
    <name type="scientific">Methylacidimicrobium tartarophylax</name>
    <dbReference type="NCBI Taxonomy" id="1041768"/>
    <lineage>
        <taxon>Bacteria</taxon>
        <taxon>Pseudomonadati</taxon>
        <taxon>Verrucomicrobiota</taxon>
        <taxon>Methylacidimicrobium</taxon>
    </lineage>
</organism>
<evidence type="ECO:0000256" key="5">
    <source>
        <dbReference type="ARBA" id="ARBA00023237"/>
    </source>
</evidence>
<evidence type="ECO:0000256" key="6">
    <source>
        <dbReference type="ARBA" id="ARBA00023288"/>
    </source>
</evidence>
<dbReference type="SUPFAM" id="SSF103088">
    <property type="entry name" value="OmpA-like"/>
    <property type="match status" value="1"/>
</dbReference>
<feature type="region of interest" description="Disordered" evidence="9">
    <location>
        <begin position="36"/>
        <end position="63"/>
    </location>
</feature>
<evidence type="ECO:0000256" key="7">
    <source>
        <dbReference type="HAMAP-Rule" id="MF_02204"/>
    </source>
</evidence>
<dbReference type="EMBL" id="CABFVA020000116">
    <property type="protein sequence ID" value="VVM08010.1"/>
    <property type="molecule type" value="Genomic_DNA"/>
</dbReference>
<dbReference type="AlphaFoldDB" id="A0A5E6MFJ8"/>
<dbReference type="GO" id="GO:0051301">
    <property type="term" value="P:cell division"/>
    <property type="evidence" value="ECO:0007669"/>
    <property type="project" value="InterPro"/>
</dbReference>
<dbReference type="Proteomes" id="UP000334923">
    <property type="component" value="Unassembled WGS sequence"/>
</dbReference>
<dbReference type="PROSITE" id="PS51123">
    <property type="entry name" value="OMPA_2"/>
    <property type="match status" value="1"/>
</dbReference>
<keyword evidence="12" id="KW-1185">Reference proteome</keyword>
<reference evidence="11 12" key="1">
    <citation type="submission" date="2019-09" db="EMBL/GenBank/DDBJ databases">
        <authorList>
            <person name="Cremers G."/>
        </authorList>
    </citation>
    <scope>NUCLEOTIDE SEQUENCE [LARGE SCALE GENOMIC DNA]</scope>
    <source>
        <strain evidence="11">4A</strain>
    </source>
</reference>
<dbReference type="InterPro" id="IPR050330">
    <property type="entry name" value="Bact_OuterMem_StrucFunc"/>
</dbReference>
<proteinExistence type="inferred from homology"/>
<evidence type="ECO:0000256" key="3">
    <source>
        <dbReference type="ARBA" id="ARBA00023136"/>
    </source>
</evidence>
<dbReference type="PANTHER" id="PTHR30329">
    <property type="entry name" value="STATOR ELEMENT OF FLAGELLAR MOTOR COMPLEX"/>
    <property type="match status" value="1"/>
</dbReference>
<protein>
    <recommendedName>
        <fullName evidence="7">Peptidoglycan-associated protein</fullName>
    </recommendedName>
</protein>
<name>A0A5E6MFJ8_9BACT</name>
<dbReference type="GO" id="GO:0009279">
    <property type="term" value="C:cell outer membrane"/>
    <property type="evidence" value="ECO:0007669"/>
    <property type="project" value="UniProtKB-SubCell"/>
</dbReference>
<evidence type="ECO:0000256" key="2">
    <source>
        <dbReference type="ARBA" id="ARBA00022729"/>
    </source>
</evidence>
<evidence type="ECO:0000313" key="11">
    <source>
        <dbReference type="EMBL" id="VVM08010.1"/>
    </source>
</evidence>
<dbReference type="Pfam" id="PF00691">
    <property type="entry name" value="OmpA"/>
    <property type="match status" value="1"/>
</dbReference>